<evidence type="ECO:0000313" key="3">
    <source>
        <dbReference type="Proteomes" id="UP000563349"/>
    </source>
</evidence>
<dbReference type="Proteomes" id="UP000563349">
    <property type="component" value="Unassembled WGS sequence"/>
</dbReference>
<dbReference type="NCBIfam" id="TIGR01654">
    <property type="entry name" value="bact_immun_7tm"/>
    <property type="match status" value="1"/>
</dbReference>
<sequence>MKKLFLTLSILFLSLIVAFHLGENREQLLFASYPSIDIIDKVDTKESWENFAKSLDAFAKEKKSLLALRTRVPNSDGKVSFIYTTFGEGTSPDGLTLQGYGKVQDVKNAYLLLDGPLTTEHLSAYLQAKGYQSFSYEPAPLWKLSVSMLGTPLYLLALFLAALTYFSVTVIEGIKTLRYRGLKLLSGQSCFQIFLQAFKKEAVFLVQITVLAFLVGAVSLFLSSVREILFFQLLAFILTLYVVGLLLIYLSLQLLLLLHLKYSPLVSLLKGALPFSQLLGLLLLSQCVAILALGWTEKTVSYAWNQVTELASVEKDWNQAKELVEIGYSFGAAFTKGEEQREQEESWRSFIHEVWKSNAIFVHNDLRARQFEMDRSDPIVLQVSSSYLKNQKLDYPKEWDELEAGQFGLLVPEDLWNQREFYQKQMKEQWGRDIQISAYPYKTHKKLFIYNTSWDLSQRISTPILEVIGPESIVDKDLARSYWLSTASQFLQVPGYQQTLQLLEKTGADRWVSSIEFSQKNYQLALVQARQEFTFLVLGACLSGFISLLLYFTMQGIYFQEFRKEIFLKRLNGLNFWEVHGVYLLLQLVVLGIAASLQLYWQIQPIFVLGNSLLYLVCLLLLLYYQQLKEDKSAVLLLKGGG</sequence>
<feature type="transmembrane region" description="Helical" evidence="1">
    <location>
        <begin position="533"/>
        <end position="553"/>
    </location>
</feature>
<keyword evidence="1" id="KW-0812">Transmembrane</keyword>
<evidence type="ECO:0000256" key="1">
    <source>
        <dbReference type="SAM" id="Phobius"/>
    </source>
</evidence>
<dbReference type="Pfam" id="PF07242">
    <property type="entry name" value="DUF1430"/>
    <property type="match status" value="1"/>
</dbReference>
<name>A0A7Z0LE18_9STRE</name>
<feature type="transmembrane region" description="Helical" evidence="1">
    <location>
        <begin position="606"/>
        <end position="625"/>
    </location>
</feature>
<feature type="transmembrane region" description="Helical" evidence="1">
    <location>
        <begin position="278"/>
        <end position="296"/>
    </location>
</feature>
<comment type="caution">
    <text evidence="2">The sequence shown here is derived from an EMBL/GenBank/DDBJ whole genome shotgun (WGS) entry which is preliminary data.</text>
</comment>
<dbReference type="RefSeq" id="WP_179924274.1">
    <property type="nucleotide sequence ID" value="NZ_CP128228.1"/>
</dbReference>
<dbReference type="EMBL" id="JACBYG010000115">
    <property type="protein sequence ID" value="NYS49753.1"/>
    <property type="molecule type" value="Genomic_DNA"/>
</dbReference>
<evidence type="ECO:0000313" key="2">
    <source>
        <dbReference type="EMBL" id="NYS49753.1"/>
    </source>
</evidence>
<keyword evidence="3" id="KW-1185">Reference proteome</keyword>
<dbReference type="AlphaFoldDB" id="A0A7Z0LE18"/>
<feature type="transmembrane region" description="Helical" evidence="1">
    <location>
        <begin position="228"/>
        <end position="258"/>
    </location>
</feature>
<feature type="transmembrane region" description="Helical" evidence="1">
    <location>
        <begin position="202"/>
        <end position="222"/>
    </location>
</feature>
<reference evidence="2 3" key="1">
    <citation type="submission" date="2020-07" db="EMBL/GenBank/DDBJ databases">
        <title>MOT database genomes.</title>
        <authorList>
            <person name="Joseph S."/>
            <person name="Aduse-Opoku J."/>
            <person name="Hashim A."/>
            <person name="Wade W."/>
            <person name="Curtis M."/>
        </authorList>
    </citation>
    <scope>NUCLEOTIDE SEQUENCE [LARGE SCALE GENOMIC DNA]</scope>
    <source>
        <strain evidence="2 3">CCW311</strain>
    </source>
</reference>
<proteinExistence type="predicted"/>
<feature type="transmembrane region" description="Helical" evidence="1">
    <location>
        <begin position="574"/>
        <end position="600"/>
    </location>
</feature>
<organism evidence="2 3">
    <name type="scientific">Streptococcus danieliae</name>
    <dbReference type="NCBI Taxonomy" id="747656"/>
    <lineage>
        <taxon>Bacteria</taxon>
        <taxon>Bacillati</taxon>
        <taxon>Bacillota</taxon>
        <taxon>Bacilli</taxon>
        <taxon>Lactobacillales</taxon>
        <taxon>Streptococcaceae</taxon>
        <taxon>Streptococcus</taxon>
    </lineage>
</organism>
<accession>A0A7Z0LE18</accession>
<keyword evidence="1" id="KW-0472">Membrane</keyword>
<dbReference type="InterPro" id="IPR006541">
    <property type="entry name" value="Bacteriocin_ass"/>
</dbReference>
<protein>
    <submittedName>
        <fullName evidence="2">DUF1430 domain-containing protein</fullName>
    </submittedName>
</protein>
<feature type="transmembrane region" description="Helical" evidence="1">
    <location>
        <begin position="153"/>
        <end position="174"/>
    </location>
</feature>
<gene>
    <name evidence="2" type="ORF">HZY93_07305</name>
</gene>
<keyword evidence="1" id="KW-1133">Transmembrane helix</keyword>